<dbReference type="GO" id="GO:0046872">
    <property type="term" value="F:metal ion binding"/>
    <property type="evidence" value="ECO:0007669"/>
    <property type="project" value="UniProtKB-KW"/>
</dbReference>
<dbReference type="GO" id="GO:0016829">
    <property type="term" value="F:lyase activity"/>
    <property type="evidence" value="ECO:0007669"/>
    <property type="project" value="UniProtKB-KW"/>
</dbReference>
<dbReference type="AlphaFoldDB" id="A0AAE3ZIV7"/>
<gene>
    <name evidence="3" type="ORF">JOF55_004599</name>
</gene>
<dbReference type="RefSeq" id="WP_310278155.1">
    <property type="nucleotide sequence ID" value="NZ_JAVDXW010000001.1"/>
</dbReference>
<dbReference type="InterPro" id="IPR002762">
    <property type="entry name" value="CbiX-like"/>
</dbReference>
<comment type="caution">
    <text evidence="3">The sequence shown here is derived from an EMBL/GenBank/DDBJ whole genome shotgun (WGS) entry which is preliminary data.</text>
</comment>
<dbReference type="PANTHER" id="PTHR33542:SF5">
    <property type="entry name" value="FERROCHELATASE CHE1"/>
    <property type="match status" value="1"/>
</dbReference>
<reference evidence="3" key="1">
    <citation type="submission" date="2023-07" db="EMBL/GenBank/DDBJ databases">
        <title>Sequencing the genomes of 1000 actinobacteria strains.</title>
        <authorList>
            <person name="Klenk H.-P."/>
        </authorList>
    </citation>
    <scope>NUCLEOTIDE SEQUENCE</scope>
    <source>
        <strain evidence="3">DSM 45977</strain>
    </source>
</reference>
<evidence type="ECO:0000256" key="1">
    <source>
        <dbReference type="ARBA" id="ARBA00022723"/>
    </source>
</evidence>
<keyword evidence="1" id="KW-0479">Metal-binding</keyword>
<keyword evidence="4" id="KW-1185">Reference proteome</keyword>
<sequence>MAQSPSLLLVAHGTREAAGPAVIERIAAAVQRRIGVDVRVAYVDVIGPTVAEALAAIRGPAVVVPAFLAAGYHVRHDLPAQIRNSRRGDEVVVTAALGPSPGLALAMGRRLHAAGWRRGDRVVFAAAGSSDPHALTEVATAADLLGRMLSPTGPALTPTYITTASPSTSELLAQPGPTDRPTLIVPYLLAPGRFHQWLQELGTDAVAEPIGAHPHVVELIVQRYRSAIRGYTCAV</sequence>
<dbReference type="Pfam" id="PF01903">
    <property type="entry name" value="CbiX"/>
    <property type="match status" value="1"/>
</dbReference>
<accession>A0AAE3ZIV7</accession>
<dbReference type="CDD" id="cd03416">
    <property type="entry name" value="CbiX_SirB_N"/>
    <property type="match status" value="1"/>
</dbReference>
<organism evidence="3 4">
    <name type="scientific">Haloactinomyces albus</name>
    <dbReference type="NCBI Taxonomy" id="1352928"/>
    <lineage>
        <taxon>Bacteria</taxon>
        <taxon>Bacillati</taxon>
        <taxon>Actinomycetota</taxon>
        <taxon>Actinomycetes</taxon>
        <taxon>Actinopolysporales</taxon>
        <taxon>Actinopolysporaceae</taxon>
        <taxon>Haloactinomyces</taxon>
    </lineage>
</organism>
<protein>
    <submittedName>
        <fullName evidence="3">Sirohydrochlorin ferrochelatase</fullName>
    </submittedName>
</protein>
<dbReference type="SUPFAM" id="SSF53800">
    <property type="entry name" value="Chelatase"/>
    <property type="match status" value="1"/>
</dbReference>
<dbReference type="InterPro" id="IPR050963">
    <property type="entry name" value="Sirohydro_Cobaltochel/CbiX"/>
</dbReference>
<keyword evidence="2" id="KW-0456">Lyase</keyword>
<evidence type="ECO:0000313" key="3">
    <source>
        <dbReference type="EMBL" id="MDR7304418.1"/>
    </source>
</evidence>
<proteinExistence type="predicted"/>
<dbReference type="EMBL" id="JAVDXW010000001">
    <property type="protein sequence ID" value="MDR7304418.1"/>
    <property type="molecule type" value="Genomic_DNA"/>
</dbReference>
<dbReference type="PANTHER" id="PTHR33542">
    <property type="entry name" value="SIROHYDROCHLORIN FERROCHELATASE, CHLOROPLASTIC"/>
    <property type="match status" value="1"/>
</dbReference>
<dbReference type="Gene3D" id="3.40.50.1400">
    <property type="match status" value="2"/>
</dbReference>
<name>A0AAE3ZIV7_9ACTN</name>
<evidence type="ECO:0000313" key="4">
    <source>
        <dbReference type="Proteomes" id="UP001180845"/>
    </source>
</evidence>
<evidence type="ECO:0000256" key="2">
    <source>
        <dbReference type="ARBA" id="ARBA00023239"/>
    </source>
</evidence>
<dbReference type="Proteomes" id="UP001180845">
    <property type="component" value="Unassembled WGS sequence"/>
</dbReference>